<comment type="caution">
    <text evidence="2">The sequence shown here is derived from an EMBL/GenBank/DDBJ whole genome shotgun (WGS) entry which is preliminary data.</text>
</comment>
<protein>
    <submittedName>
        <fullName evidence="2">Uncharacterized protein</fullName>
    </submittedName>
</protein>
<organism evidence="2 3">
    <name type="scientific">Coprinopsis cinerea (strain Okayama-7 / 130 / ATCC MYA-4618 / FGSC 9003)</name>
    <name type="common">Inky cap fungus</name>
    <name type="synonym">Hormographiella aspergillata</name>
    <dbReference type="NCBI Taxonomy" id="240176"/>
    <lineage>
        <taxon>Eukaryota</taxon>
        <taxon>Fungi</taxon>
        <taxon>Dikarya</taxon>
        <taxon>Basidiomycota</taxon>
        <taxon>Agaricomycotina</taxon>
        <taxon>Agaricomycetes</taxon>
        <taxon>Agaricomycetidae</taxon>
        <taxon>Agaricales</taxon>
        <taxon>Agaricineae</taxon>
        <taxon>Psathyrellaceae</taxon>
        <taxon>Coprinopsis</taxon>
    </lineage>
</organism>
<gene>
    <name evidence="2" type="ORF">CC1G_09641</name>
</gene>
<name>A8P9C0_COPC7</name>
<dbReference type="KEGG" id="cci:CC1G_09641"/>
<dbReference type="AlphaFoldDB" id="A8P9C0"/>
<feature type="compositionally biased region" description="Low complexity" evidence="1">
    <location>
        <begin position="282"/>
        <end position="329"/>
    </location>
</feature>
<accession>A8P9C0</accession>
<proteinExistence type="predicted"/>
<dbReference type="GeneID" id="6016356"/>
<feature type="region of interest" description="Disordered" evidence="1">
    <location>
        <begin position="224"/>
        <end position="342"/>
    </location>
</feature>
<dbReference type="HOGENOM" id="CLU_504331_0_0_1"/>
<evidence type="ECO:0000256" key="1">
    <source>
        <dbReference type="SAM" id="MobiDB-lite"/>
    </source>
</evidence>
<feature type="region of interest" description="Disordered" evidence="1">
    <location>
        <begin position="178"/>
        <end position="202"/>
    </location>
</feature>
<dbReference type="InParanoid" id="A8P9C0"/>
<feature type="compositionally biased region" description="Polar residues" evidence="1">
    <location>
        <begin position="266"/>
        <end position="281"/>
    </location>
</feature>
<sequence>MYQEDSPRSAAGRSGHARARLLATPPSPPPILPIHEFPEVPTFIREWCDVYLGAVLGQTMLKRTPAVADIHSRMRNLYVSRVEWRRCLAGCHSSLDEDGVGVGGVGVCEGLADGGTAGGWEREHWHHYLVVEVSLKGEEEQGRKGAGAGVARCTTSQVQGHLRIEGTCRPHLVFDHNDPLGRVSPTQSPPSPSATSTDSFRITSNYDSNENFLDFSSFNIEDEDVESTPVPARRRFSGSDDGHGEGVNSKPKAQGDTSPLFISPFASRTNSSTSTVATERTSSSPSSNSPSRSNSHTKSRSNSNSNSDSNRNSSTHSSSSSFGSLMGKRGSSGGGEGGPSSAMADRLVVSTIEHGRPLYGLPGSLEDQHVRTLFHDHDDRVGEAGASDDRPALTLRDWALLVDVVESSVQVGELGLVHQPPSLSGDDGNGLNGGSEEGVQVGLDERACCCRVFRRLLAVVPSVSSLEPAQRGGIGDAVSDPSCPEEHMQGREKIQEGIRARFEQRKRKFDREVCLKPTVWGDKDADLRLGFLLVAPYFWT</sequence>
<dbReference type="EMBL" id="AACS02000011">
    <property type="protein sequence ID" value="EAU82039.2"/>
    <property type="molecule type" value="Genomic_DNA"/>
</dbReference>
<evidence type="ECO:0000313" key="2">
    <source>
        <dbReference type="EMBL" id="EAU82039.2"/>
    </source>
</evidence>
<keyword evidence="3" id="KW-1185">Reference proteome</keyword>
<dbReference type="VEuPathDB" id="FungiDB:CC1G_09641"/>
<feature type="region of interest" description="Disordered" evidence="1">
    <location>
        <begin position="1"/>
        <end position="24"/>
    </location>
</feature>
<dbReference type="RefSeq" id="XP_001839738.2">
    <property type="nucleotide sequence ID" value="XM_001839686.2"/>
</dbReference>
<reference evidence="2 3" key="1">
    <citation type="journal article" date="2010" name="Proc. Natl. Acad. Sci. U.S.A.">
        <title>Insights into evolution of multicellular fungi from the assembled chromosomes of the mushroom Coprinopsis cinerea (Coprinus cinereus).</title>
        <authorList>
            <person name="Stajich J.E."/>
            <person name="Wilke S.K."/>
            <person name="Ahren D."/>
            <person name="Au C.H."/>
            <person name="Birren B.W."/>
            <person name="Borodovsky M."/>
            <person name="Burns C."/>
            <person name="Canback B."/>
            <person name="Casselton L.A."/>
            <person name="Cheng C.K."/>
            <person name="Deng J."/>
            <person name="Dietrich F.S."/>
            <person name="Fargo D.C."/>
            <person name="Farman M.L."/>
            <person name="Gathman A.C."/>
            <person name="Goldberg J."/>
            <person name="Guigo R."/>
            <person name="Hoegger P.J."/>
            <person name="Hooker J.B."/>
            <person name="Huggins A."/>
            <person name="James T.Y."/>
            <person name="Kamada T."/>
            <person name="Kilaru S."/>
            <person name="Kodira C."/>
            <person name="Kues U."/>
            <person name="Kupfer D."/>
            <person name="Kwan H.S."/>
            <person name="Lomsadze A."/>
            <person name="Li W."/>
            <person name="Lilly W.W."/>
            <person name="Ma L.J."/>
            <person name="Mackey A.J."/>
            <person name="Manning G."/>
            <person name="Martin F."/>
            <person name="Muraguchi H."/>
            <person name="Natvig D.O."/>
            <person name="Palmerini H."/>
            <person name="Ramesh M.A."/>
            <person name="Rehmeyer C.J."/>
            <person name="Roe B.A."/>
            <person name="Shenoy N."/>
            <person name="Stanke M."/>
            <person name="Ter-Hovhannisyan V."/>
            <person name="Tunlid A."/>
            <person name="Velagapudi R."/>
            <person name="Vision T.J."/>
            <person name="Zeng Q."/>
            <person name="Zolan M.E."/>
            <person name="Pukkila P.J."/>
        </authorList>
    </citation>
    <scope>NUCLEOTIDE SEQUENCE [LARGE SCALE GENOMIC DNA]</scope>
    <source>
        <strain evidence="3">Okayama-7 / 130 / ATCC MYA-4618 / FGSC 9003</strain>
    </source>
</reference>
<evidence type="ECO:0000313" key="3">
    <source>
        <dbReference type="Proteomes" id="UP000001861"/>
    </source>
</evidence>
<dbReference type="Proteomes" id="UP000001861">
    <property type="component" value="Unassembled WGS sequence"/>
</dbReference>
<feature type="compositionally biased region" description="Low complexity" evidence="1">
    <location>
        <begin position="8"/>
        <end position="24"/>
    </location>
</feature>